<dbReference type="Pfam" id="PF02752">
    <property type="entry name" value="Arrestin_C"/>
    <property type="match status" value="1"/>
</dbReference>
<dbReference type="AlphaFoldDB" id="A0ABD2MVC1"/>
<dbReference type="Gene3D" id="2.60.40.640">
    <property type="match status" value="2"/>
</dbReference>
<keyword evidence="6" id="KW-1185">Reference proteome</keyword>
<dbReference type="PANTHER" id="PTHR11188:SF176">
    <property type="entry name" value="ARRESTIN DOMAIN-CONTAINING PROTEIN 1"/>
    <property type="match status" value="1"/>
</dbReference>
<evidence type="ECO:0000313" key="5">
    <source>
        <dbReference type="EMBL" id="KAL3270086.1"/>
    </source>
</evidence>
<feature type="compositionally biased region" description="Polar residues" evidence="3">
    <location>
        <begin position="408"/>
        <end position="422"/>
    </location>
</feature>
<dbReference type="EMBL" id="JABFTP020000021">
    <property type="protein sequence ID" value="KAL3270086.1"/>
    <property type="molecule type" value="Genomic_DNA"/>
</dbReference>
<evidence type="ECO:0000313" key="6">
    <source>
        <dbReference type="Proteomes" id="UP001516400"/>
    </source>
</evidence>
<evidence type="ECO:0000256" key="3">
    <source>
        <dbReference type="SAM" id="MobiDB-lite"/>
    </source>
</evidence>
<dbReference type="PANTHER" id="PTHR11188">
    <property type="entry name" value="ARRESTIN DOMAIN CONTAINING PROTEIN"/>
    <property type="match status" value="1"/>
</dbReference>
<keyword evidence="2" id="KW-0716">Sensory transduction</keyword>
<reference evidence="5 6" key="1">
    <citation type="journal article" date="2021" name="BMC Biol.">
        <title>Horizontally acquired antibacterial genes associated with adaptive radiation of ladybird beetles.</title>
        <authorList>
            <person name="Li H.S."/>
            <person name="Tang X.F."/>
            <person name="Huang Y.H."/>
            <person name="Xu Z.Y."/>
            <person name="Chen M.L."/>
            <person name="Du X.Y."/>
            <person name="Qiu B.Y."/>
            <person name="Chen P.T."/>
            <person name="Zhang W."/>
            <person name="Slipinski A."/>
            <person name="Escalona H.E."/>
            <person name="Waterhouse R.M."/>
            <person name="Zwick A."/>
            <person name="Pang H."/>
        </authorList>
    </citation>
    <scope>NUCLEOTIDE SEQUENCE [LARGE SCALE GENOMIC DNA]</scope>
    <source>
        <strain evidence="5">SYSU2018</strain>
    </source>
</reference>
<feature type="domain" description="Arrestin C-terminal-like" evidence="4">
    <location>
        <begin position="175"/>
        <end position="308"/>
    </location>
</feature>
<dbReference type="SMART" id="SM01017">
    <property type="entry name" value="Arrestin_C"/>
    <property type="match status" value="1"/>
</dbReference>
<evidence type="ECO:0000259" key="4">
    <source>
        <dbReference type="SMART" id="SM01017"/>
    </source>
</evidence>
<dbReference type="InterPro" id="IPR011021">
    <property type="entry name" value="Arrestin-like_N"/>
</dbReference>
<dbReference type="InterPro" id="IPR050357">
    <property type="entry name" value="Arrestin_domain-protein"/>
</dbReference>
<comment type="caution">
    <text evidence="5">The sequence shown here is derived from an EMBL/GenBank/DDBJ whole genome shotgun (WGS) entry which is preliminary data.</text>
</comment>
<gene>
    <name evidence="5" type="ORF">HHI36_009144</name>
</gene>
<feature type="region of interest" description="Disordered" evidence="3">
    <location>
        <begin position="309"/>
        <end position="341"/>
    </location>
</feature>
<feature type="region of interest" description="Disordered" evidence="3">
    <location>
        <begin position="394"/>
        <end position="470"/>
    </location>
</feature>
<dbReference type="Pfam" id="PF00339">
    <property type="entry name" value="Arrestin_N"/>
    <property type="match status" value="1"/>
</dbReference>
<sequence length="470" mass="50377">MSCQIFIDTPSPFYSGSLIQGKLVCTFNGSQKIRGIKIRAYGDEHTEWWGTESYYNHSENRHETRSVMYTGDNNLFGWESMLFGGHSGDTHVGPGRFTYPFSFQLPSNLPSTFENSYGYIRYTLKGIVDIPWGMDYEDTLQFVVLSLIDLNTFPLESFQPVSRSDEKTVCCWCCAGGEITVDINISKTAFVPGENIKLFVSMTNMSNSNVEGLEAKLIQYIRSQVHTPSNETKSEENTLAQDSWSGVGAHGENKYDIELPIPTEVAIPNLDRSSLFEVSYDVEISASISGCHSDIDLSFSVTIGHIQNQSQMGGAPMPGGFSPPPNYPPQDGNAYPYPNNEGASGYPYSPGGGTGYPGASYPNIAGGAYPPAPQGGYPPNPAAPFPPAGPGFVAPGPAASAPMAPTPYSSGPPNYASVSSEKPTWPGGPPSAPTSAAQAKEREALGEGGAPSAPPSNLPPPTYEDSLRKN</sequence>
<name>A0ABD2MVC1_9CUCU</name>
<evidence type="ECO:0000256" key="2">
    <source>
        <dbReference type="ARBA" id="ARBA00022606"/>
    </source>
</evidence>
<accession>A0ABD2MVC1</accession>
<protein>
    <recommendedName>
        <fullName evidence="4">Arrestin C-terminal-like domain-containing protein</fullName>
    </recommendedName>
</protein>
<dbReference type="InterPro" id="IPR011022">
    <property type="entry name" value="Arrestin_C-like"/>
</dbReference>
<comment type="similarity">
    <text evidence="1">Belongs to the arrestin family.</text>
</comment>
<organism evidence="5 6">
    <name type="scientific">Cryptolaemus montrouzieri</name>
    <dbReference type="NCBI Taxonomy" id="559131"/>
    <lineage>
        <taxon>Eukaryota</taxon>
        <taxon>Metazoa</taxon>
        <taxon>Ecdysozoa</taxon>
        <taxon>Arthropoda</taxon>
        <taxon>Hexapoda</taxon>
        <taxon>Insecta</taxon>
        <taxon>Pterygota</taxon>
        <taxon>Neoptera</taxon>
        <taxon>Endopterygota</taxon>
        <taxon>Coleoptera</taxon>
        <taxon>Polyphaga</taxon>
        <taxon>Cucujiformia</taxon>
        <taxon>Coccinelloidea</taxon>
        <taxon>Coccinellidae</taxon>
        <taxon>Scymninae</taxon>
        <taxon>Scymnini</taxon>
        <taxon>Cryptolaemus</taxon>
    </lineage>
</organism>
<feature type="compositionally biased region" description="Pro residues" evidence="3">
    <location>
        <begin position="452"/>
        <end position="462"/>
    </location>
</feature>
<dbReference type="Proteomes" id="UP001516400">
    <property type="component" value="Unassembled WGS sequence"/>
</dbReference>
<dbReference type="InterPro" id="IPR014756">
    <property type="entry name" value="Ig_E-set"/>
</dbReference>
<proteinExistence type="inferred from homology"/>
<evidence type="ECO:0000256" key="1">
    <source>
        <dbReference type="ARBA" id="ARBA00005298"/>
    </source>
</evidence>
<dbReference type="InterPro" id="IPR014752">
    <property type="entry name" value="Arrestin-like_C"/>
</dbReference>
<feature type="compositionally biased region" description="Low complexity" evidence="3">
    <location>
        <begin position="394"/>
        <end position="407"/>
    </location>
</feature>
<dbReference type="SUPFAM" id="SSF81296">
    <property type="entry name" value="E set domains"/>
    <property type="match status" value="2"/>
</dbReference>